<evidence type="ECO:0000313" key="1">
    <source>
        <dbReference type="EMBL" id="KAF0706460.1"/>
    </source>
</evidence>
<proteinExistence type="predicted"/>
<reference evidence="1 2" key="1">
    <citation type="submission" date="2019-08" db="EMBL/GenBank/DDBJ databases">
        <title>Whole genome of Aphis craccivora.</title>
        <authorList>
            <person name="Voronova N.V."/>
            <person name="Shulinski R.S."/>
            <person name="Bandarenka Y.V."/>
            <person name="Zhorov D.G."/>
            <person name="Warner D."/>
        </authorList>
    </citation>
    <scope>NUCLEOTIDE SEQUENCE [LARGE SCALE GENOMIC DNA]</scope>
    <source>
        <strain evidence="1">180601</strain>
        <tissue evidence="1">Whole Body</tissue>
    </source>
</reference>
<organism evidence="1 2">
    <name type="scientific">Aphis craccivora</name>
    <name type="common">Cowpea aphid</name>
    <dbReference type="NCBI Taxonomy" id="307492"/>
    <lineage>
        <taxon>Eukaryota</taxon>
        <taxon>Metazoa</taxon>
        <taxon>Ecdysozoa</taxon>
        <taxon>Arthropoda</taxon>
        <taxon>Hexapoda</taxon>
        <taxon>Insecta</taxon>
        <taxon>Pterygota</taxon>
        <taxon>Neoptera</taxon>
        <taxon>Paraneoptera</taxon>
        <taxon>Hemiptera</taxon>
        <taxon>Sternorrhyncha</taxon>
        <taxon>Aphidomorpha</taxon>
        <taxon>Aphidoidea</taxon>
        <taxon>Aphididae</taxon>
        <taxon>Aphidini</taxon>
        <taxon>Aphis</taxon>
        <taxon>Aphis</taxon>
    </lineage>
</organism>
<feature type="non-terminal residue" evidence="1">
    <location>
        <position position="80"/>
    </location>
</feature>
<gene>
    <name evidence="1" type="ORF">FWK35_00031381</name>
</gene>
<accession>A0A6G0VQY0</accession>
<evidence type="ECO:0000313" key="2">
    <source>
        <dbReference type="Proteomes" id="UP000478052"/>
    </source>
</evidence>
<comment type="caution">
    <text evidence="1">The sequence shown here is derived from an EMBL/GenBank/DDBJ whole genome shotgun (WGS) entry which is preliminary data.</text>
</comment>
<dbReference type="AlphaFoldDB" id="A0A6G0VQY0"/>
<protein>
    <submittedName>
        <fullName evidence="1">Uncharacterized protein</fullName>
    </submittedName>
</protein>
<dbReference type="EMBL" id="VUJU01012904">
    <property type="protein sequence ID" value="KAF0706460.1"/>
    <property type="molecule type" value="Genomic_DNA"/>
</dbReference>
<name>A0A6G0VQY0_APHCR</name>
<dbReference type="Proteomes" id="UP000478052">
    <property type="component" value="Unassembled WGS sequence"/>
</dbReference>
<sequence length="80" mass="9404">IISTIFPFKWNKNKHKILPLAVTDDDNEVDKMEILNTFNVIRFRTVTRPYYFGSADRPSVRHQAVSLTTISDVIKELFKY</sequence>
<feature type="non-terminal residue" evidence="1">
    <location>
        <position position="1"/>
    </location>
</feature>
<keyword evidence="2" id="KW-1185">Reference proteome</keyword>